<protein>
    <submittedName>
        <fullName evidence="2">Reverse transcriptase domain-containing protein</fullName>
    </submittedName>
</protein>
<reference evidence="2" key="1">
    <citation type="submission" date="2019-09" db="UniProtKB">
        <authorList>
            <consortium name="WormBaseParasite"/>
        </authorList>
    </citation>
    <scope>IDENTIFICATION</scope>
</reference>
<evidence type="ECO:0000313" key="2">
    <source>
        <dbReference type="WBParaSite" id="HPBE_0002331201-mRNA-1"/>
    </source>
</evidence>
<proteinExistence type="predicted"/>
<evidence type="ECO:0000313" key="1">
    <source>
        <dbReference type="Proteomes" id="UP000050761"/>
    </source>
</evidence>
<dbReference type="Proteomes" id="UP000050761">
    <property type="component" value="Unassembled WGS sequence"/>
</dbReference>
<name>A0A183GKU2_HELPZ</name>
<dbReference type="PANTHER" id="PTHR21301">
    <property type="entry name" value="REVERSE TRANSCRIPTASE"/>
    <property type="match status" value="1"/>
</dbReference>
<sequence>METIRTRPIISSCEGPSDRNSWFLVKLLSPLLHHLHTVNAEVFITALNRCKIPGDVCYTSFDAVSLYTNVNNTEAISAVLELLRRHHEEIHIFGMTEEDIKPLLETILECNIFQFDDVFCAQKRGLAMGLRIAPLLAIVYLDRIERRSLTQGIVFYKPYIALHFVVGSTALDLDTTLHNLNSCDPNI</sequence>
<organism evidence="1 2">
    <name type="scientific">Heligmosomoides polygyrus</name>
    <name type="common">Parasitic roundworm</name>
    <dbReference type="NCBI Taxonomy" id="6339"/>
    <lineage>
        <taxon>Eukaryota</taxon>
        <taxon>Metazoa</taxon>
        <taxon>Ecdysozoa</taxon>
        <taxon>Nematoda</taxon>
        <taxon>Chromadorea</taxon>
        <taxon>Rhabditida</taxon>
        <taxon>Rhabditina</taxon>
        <taxon>Rhabditomorpha</taxon>
        <taxon>Strongyloidea</taxon>
        <taxon>Heligmosomidae</taxon>
        <taxon>Heligmosomoides</taxon>
    </lineage>
</organism>
<keyword evidence="1" id="KW-1185">Reference proteome</keyword>
<dbReference type="WBParaSite" id="HPBE_0002331201-mRNA-1">
    <property type="protein sequence ID" value="HPBE_0002331201-mRNA-1"/>
    <property type="gene ID" value="HPBE_0002331201"/>
</dbReference>
<accession>A0A183GKU2</accession>
<dbReference type="PANTHER" id="PTHR21301:SF10">
    <property type="entry name" value="REVERSE TRANSCRIPTASE DOMAIN-CONTAINING PROTEIN"/>
    <property type="match status" value="1"/>
</dbReference>
<dbReference type="AlphaFoldDB" id="A0A183GKU2"/>